<feature type="transmembrane region" description="Helical" evidence="6">
    <location>
        <begin position="239"/>
        <end position="260"/>
    </location>
</feature>
<dbReference type="InterPro" id="IPR004752">
    <property type="entry name" value="AmpG_permease/AT-1"/>
</dbReference>
<evidence type="ECO:0000256" key="5">
    <source>
        <dbReference type="ARBA" id="ARBA00023136"/>
    </source>
</evidence>
<dbReference type="InterPro" id="IPR024371">
    <property type="entry name" value="AcetylCoA_trans_1-like"/>
</dbReference>
<dbReference type="KEGG" id="llu:AKJ09_00213"/>
<dbReference type="PANTHER" id="PTHR12778:SF10">
    <property type="entry name" value="MAJOR FACILITATOR SUPERFAMILY DOMAIN-CONTAINING PROTEIN 3"/>
    <property type="match status" value="1"/>
</dbReference>
<feature type="transmembrane region" description="Helical" evidence="6">
    <location>
        <begin position="20"/>
        <end position="47"/>
    </location>
</feature>
<dbReference type="AlphaFoldDB" id="A0A0K1PKB3"/>
<dbReference type="InterPro" id="IPR011701">
    <property type="entry name" value="MFS"/>
</dbReference>
<dbReference type="Pfam" id="PF13000">
    <property type="entry name" value="Acatn"/>
    <property type="match status" value="1"/>
</dbReference>
<protein>
    <submittedName>
        <fullName evidence="7">AmpG protein</fullName>
    </submittedName>
</protein>
<keyword evidence="3 6" id="KW-0812">Transmembrane</keyword>
<feature type="transmembrane region" description="Helical" evidence="6">
    <location>
        <begin position="84"/>
        <end position="103"/>
    </location>
</feature>
<dbReference type="EMBL" id="CP012333">
    <property type="protein sequence ID" value="AKU93549.1"/>
    <property type="molecule type" value="Genomic_DNA"/>
</dbReference>
<dbReference type="PANTHER" id="PTHR12778">
    <property type="entry name" value="SOLUTE CARRIER FAMILY 33 ACETYL-COA TRANSPORTER -RELATED"/>
    <property type="match status" value="1"/>
</dbReference>
<evidence type="ECO:0000256" key="3">
    <source>
        <dbReference type="ARBA" id="ARBA00022692"/>
    </source>
</evidence>
<dbReference type="InterPro" id="IPR036259">
    <property type="entry name" value="MFS_trans_sf"/>
</dbReference>
<feature type="transmembrane region" description="Helical" evidence="6">
    <location>
        <begin position="209"/>
        <end position="227"/>
    </location>
</feature>
<evidence type="ECO:0000256" key="1">
    <source>
        <dbReference type="ARBA" id="ARBA00004141"/>
    </source>
</evidence>
<evidence type="ECO:0000256" key="2">
    <source>
        <dbReference type="ARBA" id="ARBA00022448"/>
    </source>
</evidence>
<keyword evidence="2" id="KW-0813">Transport</keyword>
<evidence type="ECO:0000256" key="6">
    <source>
        <dbReference type="SAM" id="Phobius"/>
    </source>
</evidence>
<dbReference type="Proteomes" id="UP000064967">
    <property type="component" value="Chromosome"/>
</dbReference>
<feature type="transmembrane region" description="Helical" evidence="6">
    <location>
        <begin position="178"/>
        <end position="200"/>
    </location>
</feature>
<evidence type="ECO:0000313" key="7">
    <source>
        <dbReference type="EMBL" id="AKU93549.1"/>
    </source>
</evidence>
<dbReference type="SUPFAM" id="SSF103473">
    <property type="entry name" value="MFS general substrate transporter"/>
    <property type="match status" value="1"/>
</dbReference>
<dbReference type="GO" id="GO:0008521">
    <property type="term" value="F:acetyl-CoA transmembrane transporter activity"/>
    <property type="evidence" value="ECO:0007669"/>
    <property type="project" value="InterPro"/>
</dbReference>
<organism evidence="7 8">
    <name type="scientific">Labilithrix luteola</name>
    <dbReference type="NCBI Taxonomy" id="1391654"/>
    <lineage>
        <taxon>Bacteria</taxon>
        <taxon>Pseudomonadati</taxon>
        <taxon>Myxococcota</taxon>
        <taxon>Polyangia</taxon>
        <taxon>Polyangiales</taxon>
        <taxon>Labilitrichaceae</taxon>
        <taxon>Labilithrix</taxon>
    </lineage>
</organism>
<keyword evidence="5 6" id="KW-0472">Membrane</keyword>
<keyword evidence="4 6" id="KW-1133">Transmembrane helix</keyword>
<dbReference type="GO" id="GO:0035348">
    <property type="term" value="P:acetyl-CoA transmembrane transport"/>
    <property type="evidence" value="ECO:0007669"/>
    <property type="project" value="InterPro"/>
</dbReference>
<keyword evidence="8" id="KW-1185">Reference proteome</keyword>
<sequence length="329" mass="33885">MTVTVAAFAIRPLHDAPLLWFALTAVASALAATQDVFVDAFAVRVLAPSERGYGNTAQVAGYRVGMLIGGAALLVLVGRLGERTTLLSCAGVVAAASIGAFVGSANRDPHRSETSDAPRTSLPNEGKALGARALARHVLREETRPVLALALTFKLGLHMASSLLKPMLKDFGWSKERIGWAAVTVGSVSALAGAAVGGFLHRKLGERRALFASVVIQTLVCVPLVAVERLHAPFALSTVAIAFEHFGSGLGTTVLFAALMSATRPSDAGLHYTVLTSANALAIGFGSLCGGMIADHAGLLAAFVVSALVCVLPAALLPRWGEASRASAS</sequence>
<dbReference type="GO" id="GO:0016020">
    <property type="term" value="C:membrane"/>
    <property type="evidence" value="ECO:0007669"/>
    <property type="project" value="UniProtKB-SubCell"/>
</dbReference>
<feature type="transmembrane region" description="Helical" evidence="6">
    <location>
        <begin position="59"/>
        <end position="78"/>
    </location>
</feature>
<dbReference type="Gene3D" id="1.20.1250.20">
    <property type="entry name" value="MFS general substrate transporter like domains"/>
    <property type="match status" value="1"/>
</dbReference>
<accession>A0A0K1PKB3</accession>
<gene>
    <name evidence="7" type="ORF">AKJ09_00213</name>
</gene>
<evidence type="ECO:0000313" key="8">
    <source>
        <dbReference type="Proteomes" id="UP000064967"/>
    </source>
</evidence>
<reference evidence="7 8" key="1">
    <citation type="submission" date="2015-08" db="EMBL/GenBank/DDBJ databases">
        <authorList>
            <person name="Babu N.S."/>
            <person name="Beckwith C.J."/>
            <person name="Beseler K.G."/>
            <person name="Brison A."/>
            <person name="Carone J.V."/>
            <person name="Caskin T.P."/>
            <person name="Diamond M."/>
            <person name="Durham M.E."/>
            <person name="Foxe J.M."/>
            <person name="Go M."/>
            <person name="Henderson B.A."/>
            <person name="Jones I.B."/>
            <person name="McGettigan J.A."/>
            <person name="Micheletti S.J."/>
            <person name="Nasrallah M.E."/>
            <person name="Ortiz D."/>
            <person name="Piller C.R."/>
            <person name="Privatt S.R."/>
            <person name="Schneider S.L."/>
            <person name="Sharp S."/>
            <person name="Smith T.C."/>
            <person name="Stanton J.D."/>
            <person name="Ullery H.E."/>
            <person name="Wilson R.J."/>
            <person name="Serrano M.G."/>
            <person name="Buck G."/>
            <person name="Lee V."/>
            <person name="Wang Y."/>
            <person name="Carvalho R."/>
            <person name="Voegtly L."/>
            <person name="Shi R."/>
            <person name="Duckworth R."/>
            <person name="Johnson A."/>
            <person name="Loviza R."/>
            <person name="Walstead R."/>
            <person name="Shah Z."/>
            <person name="Kiflezghi M."/>
            <person name="Wade K."/>
            <person name="Ball S.L."/>
            <person name="Bradley K.W."/>
            <person name="Asai D.J."/>
            <person name="Bowman C.A."/>
            <person name="Russell D.A."/>
            <person name="Pope W.H."/>
            <person name="Jacobs-Sera D."/>
            <person name="Hendrix R.W."/>
            <person name="Hatfull G.F."/>
        </authorList>
    </citation>
    <scope>NUCLEOTIDE SEQUENCE [LARGE SCALE GENOMIC DNA]</scope>
    <source>
        <strain evidence="7 8">DSM 27648</strain>
    </source>
</reference>
<proteinExistence type="predicted"/>
<feature type="transmembrane region" description="Helical" evidence="6">
    <location>
        <begin position="299"/>
        <end position="317"/>
    </location>
</feature>
<comment type="subcellular location">
    <subcellularLocation>
        <location evidence="1">Membrane</location>
        <topology evidence="1">Multi-pass membrane protein</topology>
    </subcellularLocation>
</comment>
<feature type="transmembrane region" description="Helical" evidence="6">
    <location>
        <begin position="272"/>
        <end position="293"/>
    </location>
</feature>
<dbReference type="Pfam" id="PF07690">
    <property type="entry name" value="MFS_1"/>
    <property type="match status" value="1"/>
</dbReference>
<name>A0A0K1PKB3_9BACT</name>
<dbReference type="RefSeq" id="WP_205633560.1">
    <property type="nucleotide sequence ID" value="NZ_CP012333.1"/>
</dbReference>
<dbReference type="STRING" id="1391654.AKJ09_00213"/>
<evidence type="ECO:0000256" key="4">
    <source>
        <dbReference type="ARBA" id="ARBA00022989"/>
    </source>
</evidence>